<dbReference type="PANTHER" id="PTHR15071">
    <property type="entry name" value="MANNOSE-6-PHOSPHATE RECEPTOR FAMILY MEMBER"/>
    <property type="match status" value="1"/>
</dbReference>
<dbReference type="GO" id="GO:0012505">
    <property type="term" value="C:endomembrane system"/>
    <property type="evidence" value="ECO:0007669"/>
    <property type="project" value="UniProtKB-ARBA"/>
</dbReference>
<dbReference type="Proteomes" id="UP000215914">
    <property type="component" value="Chromosome 8"/>
</dbReference>
<keyword evidence="3" id="KW-1185">Reference proteome</keyword>
<dbReference type="EMBL" id="CM007897">
    <property type="protein sequence ID" value="OTG18330.1"/>
    <property type="molecule type" value="Genomic_DNA"/>
</dbReference>
<evidence type="ECO:0000313" key="2">
    <source>
        <dbReference type="EMBL" id="OTG18330.1"/>
    </source>
</evidence>
<protein>
    <submittedName>
        <fullName evidence="2">Uncharacterized protein</fullName>
    </submittedName>
</protein>
<feature type="chain" id="PRO_5013213613" evidence="1">
    <location>
        <begin position="23"/>
        <end position="171"/>
    </location>
</feature>
<accession>A0A251U4R4</accession>
<name>A0A251U4R4_HELAN</name>
<keyword evidence="1" id="KW-0732">Signal</keyword>
<proteinExistence type="predicted"/>
<dbReference type="AlphaFoldDB" id="A0A251U4R4"/>
<organism evidence="2 3">
    <name type="scientific">Helianthus annuus</name>
    <name type="common">Common sunflower</name>
    <dbReference type="NCBI Taxonomy" id="4232"/>
    <lineage>
        <taxon>Eukaryota</taxon>
        <taxon>Viridiplantae</taxon>
        <taxon>Streptophyta</taxon>
        <taxon>Embryophyta</taxon>
        <taxon>Tracheophyta</taxon>
        <taxon>Spermatophyta</taxon>
        <taxon>Magnoliopsida</taxon>
        <taxon>eudicotyledons</taxon>
        <taxon>Gunneridae</taxon>
        <taxon>Pentapetalae</taxon>
        <taxon>asterids</taxon>
        <taxon>campanulids</taxon>
        <taxon>Asterales</taxon>
        <taxon>Asteraceae</taxon>
        <taxon>Asteroideae</taxon>
        <taxon>Heliantheae alliance</taxon>
        <taxon>Heliantheae</taxon>
        <taxon>Helianthus</taxon>
    </lineage>
</organism>
<feature type="signal peptide" evidence="1">
    <location>
        <begin position="1"/>
        <end position="22"/>
    </location>
</feature>
<reference evidence="3" key="1">
    <citation type="journal article" date="2017" name="Nature">
        <title>The sunflower genome provides insights into oil metabolism, flowering and Asterid evolution.</title>
        <authorList>
            <person name="Badouin H."/>
            <person name="Gouzy J."/>
            <person name="Grassa C.J."/>
            <person name="Murat F."/>
            <person name="Staton S.E."/>
            <person name="Cottret L."/>
            <person name="Lelandais-Briere C."/>
            <person name="Owens G.L."/>
            <person name="Carrere S."/>
            <person name="Mayjonade B."/>
            <person name="Legrand L."/>
            <person name="Gill N."/>
            <person name="Kane N.C."/>
            <person name="Bowers J.E."/>
            <person name="Hubner S."/>
            <person name="Bellec A."/>
            <person name="Berard A."/>
            <person name="Berges H."/>
            <person name="Blanchet N."/>
            <person name="Boniface M.C."/>
            <person name="Brunel D."/>
            <person name="Catrice O."/>
            <person name="Chaidir N."/>
            <person name="Claudel C."/>
            <person name="Donnadieu C."/>
            <person name="Faraut T."/>
            <person name="Fievet G."/>
            <person name="Helmstetter N."/>
            <person name="King M."/>
            <person name="Knapp S.J."/>
            <person name="Lai Z."/>
            <person name="Le Paslier M.C."/>
            <person name="Lippi Y."/>
            <person name="Lorenzon L."/>
            <person name="Mandel J.R."/>
            <person name="Marage G."/>
            <person name="Marchand G."/>
            <person name="Marquand E."/>
            <person name="Bret-Mestries E."/>
            <person name="Morien E."/>
            <person name="Nambeesan S."/>
            <person name="Nguyen T."/>
            <person name="Pegot-Espagnet P."/>
            <person name="Pouilly N."/>
            <person name="Raftis F."/>
            <person name="Sallet E."/>
            <person name="Schiex T."/>
            <person name="Thomas J."/>
            <person name="Vandecasteele C."/>
            <person name="Vares D."/>
            <person name="Vear F."/>
            <person name="Vautrin S."/>
            <person name="Crespi M."/>
            <person name="Mangin B."/>
            <person name="Burke J.M."/>
            <person name="Salse J."/>
            <person name="Munos S."/>
            <person name="Vincourt P."/>
            <person name="Rieseberg L.H."/>
            <person name="Langlade N.B."/>
        </authorList>
    </citation>
    <scope>NUCLEOTIDE SEQUENCE [LARGE SCALE GENOMIC DNA]</scope>
    <source>
        <strain evidence="3">cv. SF193</strain>
    </source>
</reference>
<evidence type="ECO:0000256" key="1">
    <source>
        <dbReference type="SAM" id="SignalP"/>
    </source>
</evidence>
<evidence type="ECO:0000313" key="3">
    <source>
        <dbReference type="Proteomes" id="UP000215914"/>
    </source>
</evidence>
<dbReference type="InParanoid" id="A0A251U4R4"/>
<sequence length="171" mass="19348">MQLRCLSLHILSLLIVIYTIDAIHSVSTICEFNVTKDNKLYSYNLASPSETFTHGVLSEDGYFLLHMFISRYYSVDLIMIGYLISLCDGMIFNHDPPRCFDCLECGGQSRCGTGCSALMSNKKSPSMGVIVEMWHQGPEMNCSLSVSVICDSKKFQVRNFPFSVYPFFFLN</sequence>
<gene>
    <name evidence="2" type="ORF">HannXRQ_Chr08g0221951</name>
</gene>
<dbReference type="PANTHER" id="PTHR15071:SF25">
    <property type="entry name" value="AUTOPHAGY-RELATED PROTEIN 27"/>
    <property type="match status" value="1"/>
</dbReference>
<dbReference type="OMA" id="STICEFN"/>